<evidence type="ECO:0000313" key="2">
    <source>
        <dbReference type="EMBL" id="KRX18736.1"/>
    </source>
</evidence>
<protein>
    <submittedName>
        <fullName evidence="2">Uncharacterized protein</fullName>
    </submittedName>
</protein>
<dbReference type="Proteomes" id="UP000054630">
    <property type="component" value="Unassembled WGS sequence"/>
</dbReference>
<proteinExistence type="predicted"/>
<dbReference type="AlphaFoldDB" id="A0A0V0RW80"/>
<evidence type="ECO:0000256" key="1">
    <source>
        <dbReference type="SAM" id="Phobius"/>
    </source>
</evidence>
<reference evidence="2 3" key="1">
    <citation type="submission" date="2015-01" db="EMBL/GenBank/DDBJ databases">
        <title>Evolution of Trichinella species and genotypes.</title>
        <authorList>
            <person name="Korhonen P.K."/>
            <person name="Edoardo P."/>
            <person name="Giuseppe L.R."/>
            <person name="Gasser R.B."/>
        </authorList>
    </citation>
    <scope>NUCLEOTIDE SEQUENCE [LARGE SCALE GENOMIC DNA]</scope>
    <source>
        <strain evidence="2">ISS37</strain>
    </source>
</reference>
<name>A0A0V0RW80_9BILA</name>
<keyword evidence="1" id="KW-0472">Membrane</keyword>
<sequence length="117" mass="12702">MITRTTAISTGFGVSIHLFFFAARFMALYIEPEVGVLGGWLARTANEQPAHRAGACYRWRRSKSPSASDKAVISSTSLLSRRSFGVLVLMAASPGTLLARCWRYGVNSHCLASNGHP</sequence>
<comment type="caution">
    <text evidence="2">The sequence shown here is derived from an EMBL/GenBank/DDBJ whole genome shotgun (WGS) entry which is preliminary data.</text>
</comment>
<dbReference type="EMBL" id="JYDL01000068">
    <property type="protein sequence ID" value="KRX18736.1"/>
    <property type="molecule type" value="Genomic_DNA"/>
</dbReference>
<accession>A0A0V0RW80</accession>
<gene>
    <name evidence="2" type="ORF">T07_8765</name>
</gene>
<keyword evidence="1" id="KW-0812">Transmembrane</keyword>
<keyword evidence="3" id="KW-1185">Reference proteome</keyword>
<keyword evidence="1" id="KW-1133">Transmembrane helix</keyword>
<organism evidence="2 3">
    <name type="scientific">Trichinella nelsoni</name>
    <dbReference type="NCBI Taxonomy" id="6336"/>
    <lineage>
        <taxon>Eukaryota</taxon>
        <taxon>Metazoa</taxon>
        <taxon>Ecdysozoa</taxon>
        <taxon>Nematoda</taxon>
        <taxon>Enoplea</taxon>
        <taxon>Dorylaimia</taxon>
        <taxon>Trichinellida</taxon>
        <taxon>Trichinellidae</taxon>
        <taxon>Trichinella</taxon>
    </lineage>
</organism>
<evidence type="ECO:0000313" key="3">
    <source>
        <dbReference type="Proteomes" id="UP000054630"/>
    </source>
</evidence>
<feature type="transmembrane region" description="Helical" evidence="1">
    <location>
        <begin position="12"/>
        <end position="30"/>
    </location>
</feature>